<sequence>MEPPHNSPVPFSIAKMGNPTLLLLSGLLSLTQAISIGEHENKTRHVIVWRHSSSHQCSDWRTVTEWFPPQKGNPVRPPYTQRVSLDTANNTLTVKPFEINNGCWETTSQGINHPPTTIQYRVWNITTTPTIQTINITKMTVREGEDFTLYGPVSETMSIIEWEFIKDVTPQFILQYYLSINSTIVYASYQGRVTFNPGKNTLTLKGAKTTDSGTYKSTVNLDQVSAHTFRVEVTPIEKKEEATAETPASKPTPIPRVRADARSTALWVGLALCILTVIPALIGWYFRDRLCVPDPIIELEIPGQPHVTIHILKGPDDDCET</sequence>
<evidence type="ECO:0000259" key="2">
    <source>
        <dbReference type="PROSITE" id="PS50835"/>
    </source>
</evidence>
<proteinExistence type="predicted"/>
<dbReference type="SUPFAM" id="SSF48726">
    <property type="entry name" value="Immunoglobulin"/>
    <property type="match status" value="1"/>
</dbReference>
<keyword evidence="1" id="KW-1133">Transmembrane helix</keyword>
<feature type="domain" description="Ig-like" evidence="2">
    <location>
        <begin position="129"/>
        <end position="234"/>
    </location>
</feature>
<dbReference type="PROSITE" id="PS50835">
    <property type="entry name" value="IG_LIKE"/>
    <property type="match status" value="1"/>
</dbReference>
<dbReference type="InterPro" id="IPR013783">
    <property type="entry name" value="Ig-like_fold"/>
</dbReference>
<organism evidence="3">
    <name type="scientific">Fowl aviadenovirus A</name>
    <dbReference type="NCBI Taxonomy" id="190061"/>
    <lineage>
        <taxon>Viruses</taxon>
        <taxon>Varidnaviria</taxon>
        <taxon>Bamfordvirae</taxon>
        <taxon>Preplasmiviricota</taxon>
        <taxon>Polisuviricotina</taxon>
        <taxon>Pharingeaviricetes</taxon>
        <taxon>Rowavirales</taxon>
        <taxon>Adenoviridae</taxon>
        <taxon>Aviadenovirus</taxon>
        <taxon>Aviadenovirus ventriculi</taxon>
    </lineage>
</organism>
<evidence type="ECO:0000256" key="1">
    <source>
        <dbReference type="SAM" id="Phobius"/>
    </source>
</evidence>
<dbReference type="EMBL" id="KX247011">
    <property type="protein sequence ID" value="APP94080.1"/>
    <property type="molecule type" value="Genomic_DNA"/>
</dbReference>
<dbReference type="InterPro" id="IPR036179">
    <property type="entry name" value="Ig-like_dom_sf"/>
</dbReference>
<dbReference type="InterPro" id="IPR007110">
    <property type="entry name" value="Ig-like_dom"/>
</dbReference>
<protein>
    <recommendedName>
        <fullName evidence="2">Ig-like domain-containing protein</fullName>
    </recommendedName>
</protein>
<feature type="transmembrane region" description="Helical" evidence="1">
    <location>
        <begin position="265"/>
        <end position="286"/>
    </location>
</feature>
<keyword evidence="1" id="KW-0812">Transmembrane</keyword>
<accession>A0A1L5YQP1</accession>
<dbReference type="Proteomes" id="UP000315643">
    <property type="component" value="Genome"/>
</dbReference>
<reference evidence="3" key="1">
    <citation type="journal article" date="2016" name="Infect. Genet. Evol.">
        <title>Whole genome sequencing of Fowl aviadenovirus A - a causative agent of gizzard erosion and ulceration, in adult laying hens.</title>
        <authorList>
            <person name="Matczuk A.K."/>
            <person name="Niczyporuk J.S."/>
            <person name="Kuczkowski M."/>
            <person name="Wozniakowski G."/>
            <person name="Nowak M."/>
            <person name="Wieliczko A."/>
        </authorList>
    </citation>
    <scope>NUCLEOTIDE SEQUENCE [LARGE SCALE GENOMIC DNA]</scope>
    <source>
        <strain evidence="3">W-15</strain>
    </source>
</reference>
<evidence type="ECO:0000313" key="3">
    <source>
        <dbReference type="EMBL" id="APP94080.1"/>
    </source>
</evidence>
<keyword evidence="1" id="KW-0472">Membrane</keyword>
<name>A0A1L5YQP1_9ADEN</name>
<dbReference type="Gene3D" id="2.60.40.10">
    <property type="entry name" value="Immunoglobulins"/>
    <property type="match status" value="1"/>
</dbReference>